<sequence>MLIKQKVKKYTSIITLTIGMTSLWSCDYDKLDKWVLKPPMLW</sequence>
<gene>
    <name evidence="1" type="ORF">Q2T41_19660</name>
</gene>
<protein>
    <submittedName>
        <fullName evidence="1">Uncharacterized protein</fullName>
    </submittedName>
</protein>
<dbReference type="Proteomes" id="UP001168579">
    <property type="component" value="Unassembled WGS sequence"/>
</dbReference>
<comment type="caution">
    <text evidence="1">The sequence shown here is derived from an EMBL/GenBank/DDBJ whole genome shotgun (WGS) entry which is preliminary data.</text>
</comment>
<dbReference type="RefSeq" id="WP_304437520.1">
    <property type="nucleotide sequence ID" value="NZ_JAUKUC010000005.1"/>
</dbReference>
<dbReference type="EMBL" id="JAUKUC010000005">
    <property type="protein sequence ID" value="MDO1514845.1"/>
    <property type="molecule type" value="Genomic_DNA"/>
</dbReference>
<reference evidence="1" key="2">
    <citation type="submission" date="2023-06" db="EMBL/GenBank/DDBJ databases">
        <authorList>
            <person name="Lucena T."/>
            <person name="Sun Q."/>
        </authorList>
    </citation>
    <scope>NUCLEOTIDE SEQUENCE</scope>
    <source>
        <strain evidence="1">CECT 8869</strain>
    </source>
</reference>
<evidence type="ECO:0000313" key="2">
    <source>
        <dbReference type="Proteomes" id="UP001168579"/>
    </source>
</evidence>
<proteinExistence type="predicted"/>
<reference evidence="1" key="1">
    <citation type="journal article" date="2014" name="Int. J. Syst. Evol. Microbiol.">
        <title>Complete genome of a new Firmicutes species belonging to the dominant human colonic microbiota ('Ruminococcus bicirculans') reveals two chromosomes and a selective capacity to utilize plant glucans.</title>
        <authorList>
            <consortium name="NISC Comparative Sequencing Program"/>
            <person name="Wegmann U."/>
            <person name="Louis P."/>
            <person name="Goesmann A."/>
            <person name="Henrissat B."/>
            <person name="Duncan S.H."/>
            <person name="Flint H.J."/>
        </authorList>
    </citation>
    <scope>NUCLEOTIDE SEQUENCE</scope>
    <source>
        <strain evidence="1">CECT 8869</strain>
    </source>
</reference>
<accession>A0ABT8RVL1</accession>
<organism evidence="1 2">
    <name type="scientific">Maribacter confluentis</name>
    <dbReference type="NCBI Taxonomy" id="1656093"/>
    <lineage>
        <taxon>Bacteria</taxon>
        <taxon>Pseudomonadati</taxon>
        <taxon>Bacteroidota</taxon>
        <taxon>Flavobacteriia</taxon>
        <taxon>Flavobacteriales</taxon>
        <taxon>Flavobacteriaceae</taxon>
        <taxon>Maribacter</taxon>
    </lineage>
</organism>
<name>A0ABT8RVL1_9FLAO</name>
<keyword evidence="2" id="KW-1185">Reference proteome</keyword>
<evidence type="ECO:0000313" key="1">
    <source>
        <dbReference type="EMBL" id="MDO1514845.1"/>
    </source>
</evidence>